<reference evidence="6 7" key="1">
    <citation type="submission" date="2017-05" db="EMBL/GenBank/DDBJ databases">
        <authorList>
            <person name="Varghese N."/>
            <person name="Submissions S."/>
        </authorList>
    </citation>
    <scope>NUCLEOTIDE SEQUENCE [LARGE SCALE GENOMIC DNA]</scope>
    <source>
        <strain evidence="6 7">DSM 21194</strain>
    </source>
</reference>
<organism evidence="6 7">
    <name type="scientific">Fodinibius sediminis</name>
    <dbReference type="NCBI Taxonomy" id="1214077"/>
    <lineage>
        <taxon>Bacteria</taxon>
        <taxon>Pseudomonadati</taxon>
        <taxon>Balneolota</taxon>
        <taxon>Balneolia</taxon>
        <taxon>Balneolales</taxon>
        <taxon>Balneolaceae</taxon>
        <taxon>Fodinibius</taxon>
    </lineage>
</organism>
<keyword evidence="7" id="KW-1185">Reference proteome</keyword>
<evidence type="ECO:0000259" key="5">
    <source>
        <dbReference type="PROSITE" id="PS51007"/>
    </source>
</evidence>
<name>A0A521BAA9_9BACT</name>
<dbReference type="InterPro" id="IPR036909">
    <property type="entry name" value="Cyt_c-like_dom_sf"/>
</dbReference>
<dbReference type="InterPro" id="IPR011041">
    <property type="entry name" value="Quinoprot_gluc/sorb_DH_b-prop"/>
</dbReference>
<dbReference type="InterPro" id="IPR011042">
    <property type="entry name" value="6-blade_b-propeller_TolB-like"/>
</dbReference>
<dbReference type="GO" id="GO:0020037">
    <property type="term" value="F:heme binding"/>
    <property type="evidence" value="ECO:0007669"/>
    <property type="project" value="InterPro"/>
</dbReference>
<dbReference type="Gene3D" id="1.25.10.10">
    <property type="entry name" value="Leucine-rich Repeat Variant"/>
    <property type="match status" value="1"/>
</dbReference>
<dbReference type="PROSITE" id="PS51007">
    <property type="entry name" value="CYTC"/>
    <property type="match status" value="1"/>
</dbReference>
<feature type="domain" description="Cytochrome c" evidence="5">
    <location>
        <begin position="888"/>
        <end position="1022"/>
    </location>
</feature>
<dbReference type="InterPro" id="IPR009056">
    <property type="entry name" value="Cyt_c-like_dom"/>
</dbReference>
<dbReference type="RefSeq" id="WP_142713224.1">
    <property type="nucleotide sequence ID" value="NZ_FXTH01000002.1"/>
</dbReference>
<protein>
    <submittedName>
        <fullName evidence="6">Putative membrane-bound dehydrogenase domain-containing protein</fullName>
    </submittedName>
</protein>
<dbReference type="SUPFAM" id="SSF50952">
    <property type="entry name" value="Soluble quinoprotein glucose dehydrogenase"/>
    <property type="match status" value="1"/>
</dbReference>
<dbReference type="InterPro" id="IPR016024">
    <property type="entry name" value="ARM-type_fold"/>
</dbReference>
<dbReference type="NCBIfam" id="TIGR02603">
    <property type="entry name" value="CxxCH_TIGR02603"/>
    <property type="match status" value="1"/>
</dbReference>
<dbReference type="SUPFAM" id="SSF48371">
    <property type="entry name" value="ARM repeat"/>
    <property type="match status" value="1"/>
</dbReference>
<accession>A0A521BAA9</accession>
<dbReference type="NCBIfam" id="TIGR02604">
    <property type="entry name" value="Piru_Ver_Nterm"/>
    <property type="match status" value="1"/>
</dbReference>
<proteinExistence type="predicted"/>
<dbReference type="OrthoDB" id="9808161at2"/>
<evidence type="ECO:0000256" key="3">
    <source>
        <dbReference type="ARBA" id="ARBA00023004"/>
    </source>
</evidence>
<dbReference type="SUPFAM" id="SSF46626">
    <property type="entry name" value="Cytochrome c"/>
    <property type="match status" value="1"/>
</dbReference>
<dbReference type="EMBL" id="FXTH01000002">
    <property type="protein sequence ID" value="SMO44019.1"/>
    <property type="molecule type" value="Genomic_DNA"/>
</dbReference>
<evidence type="ECO:0000313" key="6">
    <source>
        <dbReference type="EMBL" id="SMO44019.1"/>
    </source>
</evidence>
<dbReference type="Gene3D" id="2.120.10.30">
    <property type="entry name" value="TolB, C-terminal domain"/>
    <property type="match status" value="1"/>
</dbReference>
<sequence length="1022" mass="112237">MKNTVSGKTAGSSAKILGWGVWLMTIIIISGGCSRDGGRYEQLSDREKHSAKNALAGLETRKGLETSLFASEDMLVNPTNMDIDAEGRVWVTEGYNYRPKLNPDNPRRAEGDRIMILEDTNGDGKADTSTVFYQGNDIDAALGIMVLDERVIVSRSPYVYVFYDTDGDDKADRKEVMFSGIQGEQHDHAVHAFVFGPDGRLYFNFGNEGKTLKDADGNAVTDPYGNEIKAGGNPYRQGMVFRSDLDGRNVEVLAHNFRNNYEVAVDSYGTLWQSDNDDDGNKGVRINYVMEHGNYGYTDEVTGAGWRTRRTGMAGDIPSRHWYQHDPGSIPNLLQTGAGSPTGMAIYEGDLLPDVFDNAMIHADAGPNVIRSYPVKKEGAGYSAHIENILRGNRDQWFRPSDVTVAPDGSIFVADWYDPGVGGHQMGDQQRGRIFRIAPEGAAYRLPDFDLSSPASAVEALKNPNLNMRARAWLKLREWGAEAEGALVSLWRSENSRYRARSLWLLNKLEDKGIQYIEQALGDDNPDIRITGLRAARQLDIDIIPYVSALVQDAAPEVRREAAIALYQNQAPEAPALWAKLAMQHDGRDRWYLEALGIGAKGQWDRFFEHWTDEMGTAWNTPAGRDIIWRSRAAAALPMLTAVIQDPSIATEDKSRYFRAFHFHDSPRKEQELIGILKADLPDQQRLNIMALRQLDASAAQRSATVREQLREALTAAGKSQEYLDLVEKFQLEDQGEALLAMMTSHPDSSLGIRASRLALNQGGEPLVRAALASSNGQDQQNILDVLGNTSTPQSITMLEVFALDAQNTLTKRRQAVKALGVSWGGEQRLVELVKSGVLPESLSAAAAEALSDSWRGDVRQLAKKLSGESPPPAVELPPASELVQKAGIPGSGRKIFQQSCQICHRVNGTGTNFGPALSQIGAKLPKKGLYDAILNPSSGISFGYEGHTLTLNDETEITGIIQSETASEIVLLLPGGYTSTYAKSSVKGREQVERSLMPDNLVAGMSEQELVDLVAYLSSLK</sequence>
<keyword evidence="1 4" id="KW-0349">Heme</keyword>
<keyword evidence="2 4" id="KW-0479">Metal-binding</keyword>
<dbReference type="PANTHER" id="PTHR33546:SF1">
    <property type="entry name" value="LARGE, MULTIFUNCTIONAL SECRETED PROTEIN"/>
    <property type="match status" value="1"/>
</dbReference>
<dbReference type="GO" id="GO:0009055">
    <property type="term" value="F:electron transfer activity"/>
    <property type="evidence" value="ECO:0007669"/>
    <property type="project" value="InterPro"/>
</dbReference>
<evidence type="ECO:0000313" key="7">
    <source>
        <dbReference type="Proteomes" id="UP000317593"/>
    </source>
</evidence>
<dbReference type="PANTHER" id="PTHR33546">
    <property type="entry name" value="LARGE, MULTIFUNCTIONAL SECRETED PROTEIN-RELATED"/>
    <property type="match status" value="1"/>
</dbReference>
<dbReference type="Pfam" id="PF00034">
    <property type="entry name" value="Cytochrom_C"/>
    <property type="match status" value="1"/>
</dbReference>
<evidence type="ECO:0000256" key="1">
    <source>
        <dbReference type="ARBA" id="ARBA00022617"/>
    </source>
</evidence>
<dbReference type="Proteomes" id="UP000317593">
    <property type="component" value="Unassembled WGS sequence"/>
</dbReference>
<dbReference type="GO" id="GO:0046872">
    <property type="term" value="F:metal ion binding"/>
    <property type="evidence" value="ECO:0007669"/>
    <property type="project" value="UniProtKB-KW"/>
</dbReference>
<dbReference type="PROSITE" id="PS51257">
    <property type="entry name" value="PROKAR_LIPOPROTEIN"/>
    <property type="match status" value="1"/>
</dbReference>
<dbReference type="Pfam" id="PF23500">
    <property type="entry name" value="DUF7133"/>
    <property type="match status" value="1"/>
</dbReference>
<dbReference type="InterPro" id="IPR011989">
    <property type="entry name" value="ARM-like"/>
</dbReference>
<evidence type="ECO:0000256" key="4">
    <source>
        <dbReference type="PROSITE-ProRule" id="PRU00433"/>
    </source>
</evidence>
<dbReference type="InterPro" id="IPR055557">
    <property type="entry name" value="DUF7133"/>
</dbReference>
<dbReference type="AlphaFoldDB" id="A0A521BAA9"/>
<evidence type="ECO:0000256" key="2">
    <source>
        <dbReference type="ARBA" id="ARBA00022723"/>
    </source>
</evidence>
<gene>
    <name evidence="6" type="ORF">SAMN06265218_102359</name>
</gene>
<dbReference type="Gene3D" id="1.10.760.10">
    <property type="entry name" value="Cytochrome c-like domain"/>
    <property type="match status" value="1"/>
</dbReference>
<keyword evidence="3 4" id="KW-0408">Iron</keyword>
<dbReference type="InterPro" id="IPR013428">
    <property type="entry name" value="Membrane-bound_put_N"/>
</dbReference>
<dbReference type="InterPro" id="IPR013427">
    <property type="entry name" value="Haem-bd_dom_put"/>
</dbReference>